<dbReference type="EMBL" id="JAYGGQ010000009">
    <property type="protein sequence ID" value="MEA5455500.1"/>
    <property type="molecule type" value="Genomic_DNA"/>
</dbReference>
<dbReference type="InterPro" id="IPR036388">
    <property type="entry name" value="WH-like_DNA-bd_sf"/>
</dbReference>
<evidence type="ECO:0000313" key="6">
    <source>
        <dbReference type="Proteomes" id="UP001304769"/>
    </source>
</evidence>
<dbReference type="SUPFAM" id="SSF48008">
    <property type="entry name" value="GntR ligand-binding domain-like"/>
    <property type="match status" value="1"/>
</dbReference>
<dbReference type="Gene3D" id="1.20.120.530">
    <property type="entry name" value="GntR ligand-binding domain-like"/>
    <property type="match status" value="1"/>
</dbReference>
<evidence type="ECO:0000256" key="3">
    <source>
        <dbReference type="ARBA" id="ARBA00023163"/>
    </source>
</evidence>
<dbReference type="Gene3D" id="1.10.10.10">
    <property type="entry name" value="Winged helix-like DNA-binding domain superfamily/Winged helix DNA-binding domain"/>
    <property type="match status" value="1"/>
</dbReference>
<dbReference type="InterPro" id="IPR000524">
    <property type="entry name" value="Tscrpt_reg_HTH_GntR"/>
</dbReference>
<dbReference type="PANTHER" id="PTHR43537">
    <property type="entry name" value="TRANSCRIPTIONAL REGULATOR, GNTR FAMILY"/>
    <property type="match status" value="1"/>
</dbReference>
<keyword evidence="3" id="KW-0804">Transcription</keyword>
<dbReference type="Pfam" id="PF00392">
    <property type="entry name" value="GntR"/>
    <property type="match status" value="1"/>
</dbReference>
<reference evidence="5 6" key="1">
    <citation type="submission" date="2023-12" db="EMBL/GenBank/DDBJ databases">
        <title>Sinomonas terricola sp. nov, isolated from litchi orchard soil in Guangdong, PR China.</title>
        <authorList>
            <person name="Jiaxin W."/>
            <person name="Yang Z."/>
            <person name="Honghui Z."/>
        </authorList>
    </citation>
    <scope>NUCLEOTIDE SEQUENCE [LARGE SCALE GENOMIC DNA]</scope>
    <source>
        <strain evidence="5 6">JGH33</strain>
    </source>
</reference>
<dbReference type="InterPro" id="IPR036390">
    <property type="entry name" value="WH_DNA-bd_sf"/>
</dbReference>
<gene>
    <name evidence="5" type="ORF">SPF06_12270</name>
</gene>
<dbReference type="Pfam" id="PF07729">
    <property type="entry name" value="FCD"/>
    <property type="match status" value="1"/>
</dbReference>
<proteinExistence type="predicted"/>
<dbReference type="CDD" id="cd07377">
    <property type="entry name" value="WHTH_GntR"/>
    <property type="match status" value="1"/>
</dbReference>
<evidence type="ECO:0000256" key="2">
    <source>
        <dbReference type="ARBA" id="ARBA00023125"/>
    </source>
</evidence>
<feature type="domain" description="HTH gntR-type" evidence="4">
    <location>
        <begin position="1"/>
        <end position="69"/>
    </location>
</feature>
<dbReference type="RefSeq" id="WP_323279363.1">
    <property type="nucleotide sequence ID" value="NZ_JAYGGQ010000009.1"/>
</dbReference>
<evidence type="ECO:0000313" key="5">
    <source>
        <dbReference type="EMBL" id="MEA5455500.1"/>
    </source>
</evidence>
<evidence type="ECO:0000256" key="1">
    <source>
        <dbReference type="ARBA" id="ARBA00023015"/>
    </source>
</evidence>
<comment type="caution">
    <text evidence="5">The sequence shown here is derived from an EMBL/GenBank/DDBJ whole genome shotgun (WGS) entry which is preliminary data.</text>
</comment>
<dbReference type="InterPro" id="IPR011711">
    <property type="entry name" value="GntR_C"/>
</dbReference>
<dbReference type="PRINTS" id="PR00035">
    <property type="entry name" value="HTHGNTR"/>
</dbReference>
<organism evidence="5 6">
    <name type="scientific">Sinomonas terricola</name>
    <dbReference type="NCBI Taxonomy" id="3110330"/>
    <lineage>
        <taxon>Bacteria</taxon>
        <taxon>Bacillati</taxon>
        <taxon>Actinomycetota</taxon>
        <taxon>Actinomycetes</taxon>
        <taxon>Micrococcales</taxon>
        <taxon>Micrococcaceae</taxon>
        <taxon>Sinomonas</taxon>
    </lineage>
</organism>
<name>A0ABU5T775_9MICC</name>
<dbReference type="SUPFAM" id="SSF46785">
    <property type="entry name" value="Winged helix' DNA-binding domain"/>
    <property type="match status" value="1"/>
</dbReference>
<dbReference type="Proteomes" id="UP001304769">
    <property type="component" value="Unassembled WGS sequence"/>
</dbReference>
<dbReference type="SMART" id="SM00895">
    <property type="entry name" value="FCD"/>
    <property type="match status" value="1"/>
</dbReference>
<accession>A0ABU5T775</accession>
<dbReference type="InterPro" id="IPR008920">
    <property type="entry name" value="TF_FadR/GntR_C"/>
</dbReference>
<evidence type="ECO:0000259" key="4">
    <source>
        <dbReference type="PROSITE" id="PS50949"/>
    </source>
</evidence>
<dbReference type="PANTHER" id="PTHR43537:SF5">
    <property type="entry name" value="UXU OPERON TRANSCRIPTIONAL REGULATOR"/>
    <property type="match status" value="1"/>
</dbReference>
<protein>
    <submittedName>
        <fullName evidence="5">FCD domain-containing protein</fullName>
    </submittedName>
</protein>
<keyword evidence="2" id="KW-0238">DNA-binding</keyword>
<sequence>MALTDDAIDKIKEMLLAGELRPGDRLPPEKDLADRLGLSRSSLREAVKALELIRVLDVRRGDGTYVTSLEPKLLNEALGFIVELHQARGVVELLEVRRMLEPAAAAAAAHRIDLAGLTELRASMAGITEETSVEELVEHDAEFHRIIAAQAGNSYLSSLLEALSSQTLRARIWRGLTEEQAVARTLAEHDAIADALEQRDAELVRALVTVHVSGVEAWLRRAMKDSPTGDVDLSAPPVRHRGR</sequence>
<keyword evidence="1" id="KW-0805">Transcription regulation</keyword>
<dbReference type="SMART" id="SM00345">
    <property type="entry name" value="HTH_GNTR"/>
    <property type="match status" value="1"/>
</dbReference>
<keyword evidence="6" id="KW-1185">Reference proteome</keyword>
<dbReference type="PROSITE" id="PS50949">
    <property type="entry name" value="HTH_GNTR"/>
    <property type="match status" value="1"/>
</dbReference>